<proteinExistence type="predicted"/>
<reference evidence="8 9" key="1">
    <citation type="journal article" date="2018" name="Nat. Ecol. Evol.">
        <title>Genomic signatures of mitonuclear coevolution across populations of Tigriopus californicus.</title>
        <authorList>
            <person name="Barreto F.S."/>
            <person name="Watson E.T."/>
            <person name="Lima T.G."/>
            <person name="Willett C.S."/>
            <person name="Edmands S."/>
            <person name="Li W."/>
            <person name="Burton R.S."/>
        </authorList>
    </citation>
    <scope>NUCLEOTIDE SEQUENCE [LARGE SCALE GENOMIC DNA]</scope>
    <source>
        <strain evidence="8 9">San Diego</strain>
    </source>
</reference>
<dbReference type="PANTHER" id="PTHR24252:SF10">
    <property type="entry name" value="SERINE PROTEASE 56"/>
    <property type="match status" value="1"/>
</dbReference>
<dbReference type="InterPro" id="IPR043504">
    <property type="entry name" value="Peptidase_S1_PA_chymotrypsin"/>
</dbReference>
<dbReference type="PANTHER" id="PTHR24252">
    <property type="entry name" value="ACROSIN-RELATED"/>
    <property type="match status" value="1"/>
</dbReference>
<dbReference type="STRING" id="6832.A0A553NTC4"/>
<keyword evidence="4" id="KW-1015">Disulfide bond</keyword>
<evidence type="ECO:0000256" key="5">
    <source>
        <dbReference type="SAM" id="MobiDB-lite"/>
    </source>
</evidence>
<dbReference type="PRINTS" id="PR00722">
    <property type="entry name" value="CHYMOTRYPSIN"/>
</dbReference>
<dbReference type="CDD" id="cd00190">
    <property type="entry name" value="Tryp_SPc"/>
    <property type="match status" value="1"/>
</dbReference>
<keyword evidence="3" id="KW-0720">Serine protease</keyword>
<dbReference type="Gene3D" id="2.40.10.10">
    <property type="entry name" value="Trypsin-like serine proteases"/>
    <property type="match status" value="1"/>
</dbReference>
<keyword evidence="9" id="KW-1185">Reference proteome</keyword>
<sequence>MDTLGPHFQSLSWSVLLLWQIASGLLSIAGASLSPLNLFALPQDEWNYQSCESQGLAGICIFSMACSFSGGEHIGICQDRFYFGSCCKIDNSSNGTATLSPSTTKPMLVSSTPSTMSEQDSVAQTTRPIVVPTATTITNTADKNINHNNNNTFGLTTTTLPSSGITWASSLVWSSTESSVPSIWLSPSNSSSSTTTVPVTTLLPATDSVASTTLGTSSNIFPEHNIDNNFTLSNEILNTPHHHDEQVDVICGIRSQLTPQKMRKGGQRRSRIVGGNPSSFGAWPWHVALEIKYPGGRTRHRCGGVLLNSRWVATAAHCVHVYSETDISLRLGDYDKTNSLFEPLPHVEREVETIYEHVDFDPLTYEFDIALLFMKQAAPFTDHISPICLPDGNLKDIEGSNAYIAGWGTLFEGGPKPDQLQEVSVPVIGHEKCMDIFKLAGLDEKLTDVFICAGFREGGKDACEGDSGGPLMIQEENTNRWTLAGLISWGNGCGEKYQPGVYTNVFKFLNWIHKTMRKETRLDTRARRKHI</sequence>
<dbReference type="OrthoDB" id="93664at2759"/>
<accession>A0A553NTC4</accession>
<dbReference type="AlphaFoldDB" id="A0A553NTC4"/>
<dbReference type="SMART" id="SM00020">
    <property type="entry name" value="Tryp_SPc"/>
    <property type="match status" value="1"/>
</dbReference>
<dbReference type="FunFam" id="2.40.10.10:FF:000006">
    <property type="entry name" value="Serine proteinase stubble"/>
    <property type="match status" value="1"/>
</dbReference>
<dbReference type="OMA" id="FICAGFR"/>
<keyword evidence="1" id="KW-0645">Protease</keyword>
<dbReference type="InterPro" id="IPR001254">
    <property type="entry name" value="Trypsin_dom"/>
</dbReference>
<dbReference type="GO" id="GO:0006508">
    <property type="term" value="P:proteolysis"/>
    <property type="evidence" value="ECO:0007669"/>
    <property type="project" value="UniProtKB-KW"/>
</dbReference>
<evidence type="ECO:0000256" key="3">
    <source>
        <dbReference type="ARBA" id="ARBA00022825"/>
    </source>
</evidence>
<keyword evidence="6" id="KW-0732">Signal</keyword>
<evidence type="ECO:0000259" key="7">
    <source>
        <dbReference type="PROSITE" id="PS50240"/>
    </source>
</evidence>
<gene>
    <name evidence="8" type="ORF">TCAL_10760</name>
</gene>
<dbReference type="InterPro" id="IPR001314">
    <property type="entry name" value="Peptidase_S1A"/>
</dbReference>
<evidence type="ECO:0000313" key="8">
    <source>
        <dbReference type="EMBL" id="TRY68685.1"/>
    </source>
</evidence>
<evidence type="ECO:0000256" key="2">
    <source>
        <dbReference type="ARBA" id="ARBA00022801"/>
    </source>
</evidence>
<dbReference type="Pfam" id="PF00089">
    <property type="entry name" value="Trypsin"/>
    <property type="match status" value="1"/>
</dbReference>
<keyword evidence="2" id="KW-0378">Hydrolase</keyword>
<dbReference type="Proteomes" id="UP000318571">
    <property type="component" value="Chromosome 1"/>
</dbReference>
<dbReference type="InterPro" id="IPR033116">
    <property type="entry name" value="TRYPSIN_SER"/>
</dbReference>
<dbReference type="PROSITE" id="PS00135">
    <property type="entry name" value="TRYPSIN_SER"/>
    <property type="match status" value="1"/>
</dbReference>
<evidence type="ECO:0000256" key="6">
    <source>
        <dbReference type="SAM" id="SignalP"/>
    </source>
</evidence>
<feature type="signal peptide" evidence="6">
    <location>
        <begin position="1"/>
        <end position="24"/>
    </location>
</feature>
<evidence type="ECO:0000256" key="4">
    <source>
        <dbReference type="ARBA" id="ARBA00023157"/>
    </source>
</evidence>
<dbReference type="PROSITE" id="PS50240">
    <property type="entry name" value="TRYPSIN_DOM"/>
    <property type="match status" value="1"/>
</dbReference>
<dbReference type="GO" id="GO:0004252">
    <property type="term" value="F:serine-type endopeptidase activity"/>
    <property type="evidence" value="ECO:0007669"/>
    <property type="project" value="InterPro"/>
</dbReference>
<feature type="domain" description="Peptidase S1" evidence="7">
    <location>
        <begin position="272"/>
        <end position="517"/>
    </location>
</feature>
<name>A0A553NTC4_TIGCA</name>
<feature type="region of interest" description="Disordered" evidence="5">
    <location>
        <begin position="96"/>
        <end position="124"/>
    </location>
</feature>
<comment type="caution">
    <text evidence="8">The sequence shown here is derived from an EMBL/GenBank/DDBJ whole genome shotgun (WGS) entry which is preliminary data.</text>
</comment>
<dbReference type="InterPro" id="IPR009003">
    <property type="entry name" value="Peptidase_S1_PA"/>
</dbReference>
<evidence type="ECO:0000313" key="9">
    <source>
        <dbReference type="Proteomes" id="UP000318571"/>
    </source>
</evidence>
<dbReference type="EMBL" id="VCGU01000010">
    <property type="protein sequence ID" value="TRY68685.1"/>
    <property type="molecule type" value="Genomic_DNA"/>
</dbReference>
<organism evidence="8 9">
    <name type="scientific">Tigriopus californicus</name>
    <name type="common">Marine copepod</name>
    <dbReference type="NCBI Taxonomy" id="6832"/>
    <lineage>
        <taxon>Eukaryota</taxon>
        <taxon>Metazoa</taxon>
        <taxon>Ecdysozoa</taxon>
        <taxon>Arthropoda</taxon>
        <taxon>Crustacea</taxon>
        <taxon>Multicrustacea</taxon>
        <taxon>Hexanauplia</taxon>
        <taxon>Copepoda</taxon>
        <taxon>Harpacticoida</taxon>
        <taxon>Harpacticidae</taxon>
        <taxon>Tigriopus</taxon>
    </lineage>
</organism>
<evidence type="ECO:0000256" key="1">
    <source>
        <dbReference type="ARBA" id="ARBA00022670"/>
    </source>
</evidence>
<feature type="chain" id="PRO_5021721296" description="Peptidase S1 domain-containing protein" evidence="6">
    <location>
        <begin position="25"/>
        <end position="531"/>
    </location>
</feature>
<dbReference type="SUPFAM" id="SSF50494">
    <property type="entry name" value="Trypsin-like serine proteases"/>
    <property type="match status" value="1"/>
</dbReference>
<protein>
    <recommendedName>
        <fullName evidence="7">Peptidase S1 domain-containing protein</fullName>
    </recommendedName>
</protein>